<dbReference type="PANTHER" id="PTHR30146:SF148">
    <property type="entry name" value="HTH-TYPE TRANSCRIPTIONAL REPRESSOR PURR-RELATED"/>
    <property type="match status" value="1"/>
</dbReference>
<dbReference type="PANTHER" id="PTHR30146">
    <property type="entry name" value="LACI-RELATED TRANSCRIPTIONAL REPRESSOR"/>
    <property type="match status" value="1"/>
</dbReference>
<dbReference type="AlphaFoldDB" id="A0A4Q1CCT9"/>
<evidence type="ECO:0000256" key="2">
    <source>
        <dbReference type="ARBA" id="ARBA00023015"/>
    </source>
</evidence>
<evidence type="ECO:0000313" key="7">
    <source>
        <dbReference type="Proteomes" id="UP000290218"/>
    </source>
</evidence>
<dbReference type="GO" id="GO:0000976">
    <property type="term" value="F:transcription cis-regulatory region binding"/>
    <property type="evidence" value="ECO:0007669"/>
    <property type="project" value="TreeGrafter"/>
</dbReference>
<organism evidence="6 7">
    <name type="scientific">Oleiharenicola lentus</name>
    <dbReference type="NCBI Taxonomy" id="2508720"/>
    <lineage>
        <taxon>Bacteria</taxon>
        <taxon>Pseudomonadati</taxon>
        <taxon>Verrucomicrobiota</taxon>
        <taxon>Opitutia</taxon>
        <taxon>Opitutales</taxon>
        <taxon>Opitutaceae</taxon>
        <taxon>Oleiharenicola</taxon>
    </lineage>
</organism>
<dbReference type="Pfam" id="PF00356">
    <property type="entry name" value="LacI"/>
    <property type="match status" value="1"/>
</dbReference>
<dbReference type="InterPro" id="IPR010982">
    <property type="entry name" value="Lambda_DNA-bd_dom_sf"/>
</dbReference>
<reference evidence="6 7" key="1">
    <citation type="submission" date="2019-01" db="EMBL/GenBank/DDBJ databases">
        <title>Lacunisphaera sp. strain TWA-58.</title>
        <authorList>
            <person name="Chen W.-M."/>
        </authorList>
    </citation>
    <scope>NUCLEOTIDE SEQUENCE [LARGE SCALE GENOMIC DNA]</scope>
    <source>
        <strain evidence="6 7">TWA-58</strain>
    </source>
</reference>
<dbReference type="Gene3D" id="3.40.50.2300">
    <property type="match status" value="2"/>
</dbReference>
<dbReference type="SUPFAM" id="SSF47413">
    <property type="entry name" value="lambda repressor-like DNA-binding domains"/>
    <property type="match status" value="1"/>
</dbReference>
<dbReference type="GO" id="GO:0003700">
    <property type="term" value="F:DNA-binding transcription factor activity"/>
    <property type="evidence" value="ECO:0007669"/>
    <property type="project" value="TreeGrafter"/>
</dbReference>
<dbReference type="CDD" id="cd01392">
    <property type="entry name" value="HTH_LacI"/>
    <property type="match status" value="1"/>
</dbReference>
<accession>A0A4Q1CCT9</accession>
<dbReference type="OrthoDB" id="183213at2"/>
<comment type="caution">
    <text evidence="6">The sequence shown here is derived from an EMBL/GenBank/DDBJ whole genome shotgun (WGS) entry which is preliminary data.</text>
</comment>
<dbReference type="SUPFAM" id="SSF53822">
    <property type="entry name" value="Periplasmic binding protein-like I"/>
    <property type="match status" value="1"/>
</dbReference>
<dbReference type="InterPro" id="IPR028082">
    <property type="entry name" value="Peripla_BP_I"/>
</dbReference>
<evidence type="ECO:0000256" key="3">
    <source>
        <dbReference type="ARBA" id="ARBA00023125"/>
    </source>
</evidence>
<keyword evidence="4" id="KW-0804">Transcription</keyword>
<feature type="domain" description="HTH lacI-type" evidence="5">
    <location>
        <begin position="1"/>
        <end position="53"/>
    </location>
</feature>
<dbReference type="PROSITE" id="PS50932">
    <property type="entry name" value="HTH_LACI_2"/>
    <property type="match status" value="1"/>
</dbReference>
<keyword evidence="7" id="KW-1185">Reference proteome</keyword>
<dbReference type="SMART" id="SM00354">
    <property type="entry name" value="HTH_LACI"/>
    <property type="match status" value="1"/>
</dbReference>
<gene>
    <name evidence="6" type="ORF">ESB00_10920</name>
</gene>
<keyword evidence="3" id="KW-0238">DNA-binding</keyword>
<keyword evidence="2" id="KW-0805">Transcription regulation</keyword>
<evidence type="ECO:0000313" key="6">
    <source>
        <dbReference type="EMBL" id="RXK56977.1"/>
    </source>
</evidence>
<evidence type="ECO:0000259" key="5">
    <source>
        <dbReference type="PROSITE" id="PS50932"/>
    </source>
</evidence>
<name>A0A4Q1CCT9_9BACT</name>
<dbReference type="Gene3D" id="1.10.260.40">
    <property type="entry name" value="lambda repressor-like DNA-binding domains"/>
    <property type="match status" value="1"/>
</dbReference>
<dbReference type="Proteomes" id="UP000290218">
    <property type="component" value="Unassembled WGS sequence"/>
</dbReference>
<proteinExistence type="predicted"/>
<evidence type="ECO:0000256" key="4">
    <source>
        <dbReference type="ARBA" id="ARBA00023163"/>
    </source>
</evidence>
<evidence type="ECO:0000256" key="1">
    <source>
        <dbReference type="ARBA" id="ARBA00022491"/>
    </source>
</evidence>
<keyword evidence="1" id="KW-0678">Repressor</keyword>
<dbReference type="InterPro" id="IPR000843">
    <property type="entry name" value="HTH_LacI"/>
</dbReference>
<protein>
    <submittedName>
        <fullName evidence="6">LacI family transcriptional regulator</fullName>
    </submittedName>
</protein>
<sequence>MAMIATKAKCSKATVSLALREDERIPPDTRSRVHSVAKALGYVKNPVMAELLSEIQRCRPVRYKRTLALLNAHEDRLAFERHATIPAWVKGCRLRGEAQGYRFDEFWLRDPDLTAERLEGIFQARGIRGVIVFGLFKQNWLPREYDPIWRRYPAIVAGVRTHAPTLSFCSVDHHECVLEAVARVRALGYRRPGLFLDGAIDRLVDGRFTAGFMTGVADLPQSDRVRPLDASVKHERFLETLESWMRRETPDVVLTIHNETFGWLENLGYRVPRDLGLVHLERNRTVMHWAGMEQHNDIAGECALDMLITMLLNRESGVPVYARAMQVSATWTDGTTVRVQTVNRTG</sequence>
<dbReference type="EMBL" id="SDHX01000001">
    <property type="protein sequence ID" value="RXK56977.1"/>
    <property type="molecule type" value="Genomic_DNA"/>
</dbReference>